<evidence type="ECO:0008006" key="3">
    <source>
        <dbReference type="Google" id="ProtNLM"/>
    </source>
</evidence>
<protein>
    <recommendedName>
        <fullName evidence="3">Calcium-binding protein</fullName>
    </recommendedName>
</protein>
<dbReference type="EMBL" id="JAZAQF010000028">
    <property type="protein sequence ID" value="MFG3816963.1"/>
    <property type="molecule type" value="Genomic_DNA"/>
</dbReference>
<sequence length="356" mass="40633">MRILVAIPHFFRPDADGKYGSARRDPRPRIAALSQGIQALHSLFSARQIAFQDQPQQGLQIQQVNQWTSCELNILLCTTGDRHLLSQLPVSRHLFQHIALDCPDRELGFYCQRVLGDRLSENYDYYCYLEDDLTIRDPLFFLKQQWFQSLLGETAILQPHRFEWSNPWINNSLATGSSTTDEVGECSDSSTSHLVSSINPDLLSSNHPESRRSANYHKVYVDPDFESKTGQNPGFAHHFTEQRVLVGQFLGQPIQFQRAGNPHAGCFFLTRSQMSLWASAVDFGQPSSQFIGPLESAASLHLMRYFRVYKPALLWANFLEIEHWGQYNSQDLLNNLHLVQFQPKVVSYAANNFPNG</sequence>
<keyword evidence="2" id="KW-1185">Reference proteome</keyword>
<accession>A0ABW7CAK0</accession>
<proteinExistence type="predicted"/>
<evidence type="ECO:0000313" key="1">
    <source>
        <dbReference type="EMBL" id="MFG3816963.1"/>
    </source>
</evidence>
<reference evidence="2" key="1">
    <citation type="journal article" date="2024" name="Algal Res.">
        <title>Biochemical, toxicological and genomic investigation of a high-biomass producing Limnothrix strain isolated from Italian shallow drinking water reservoir.</title>
        <authorList>
            <person name="Simonazzi M."/>
            <person name="Shishido T.K."/>
            <person name="Delbaje E."/>
            <person name="Wahlsten M."/>
            <person name="Fewer D.P."/>
            <person name="Sivonen K."/>
            <person name="Pezzolesi L."/>
            <person name="Pistocchi R."/>
        </authorList>
    </citation>
    <scope>NUCLEOTIDE SEQUENCE [LARGE SCALE GENOMIC DNA]</scope>
    <source>
        <strain evidence="2">LRLZ20PSL1</strain>
    </source>
</reference>
<organism evidence="1 2">
    <name type="scientific">Limnothrix redekei LRLZ20PSL1</name>
    <dbReference type="NCBI Taxonomy" id="3112953"/>
    <lineage>
        <taxon>Bacteria</taxon>
        <taxon>Bacillati</taxon>
        <taxon>Cyanobacteriota</taxon>
        <taxon>Cyanophyceae</taxon>
        <taxon>Pseudanabaenales</taxon>
        <taxon>Pseudanabaenaceae</taxon>
        <taxon>Limnothrix</taxon>
    </lineage>
</organism>
<comment type="caution">
    <text evidence="1">The sequence shown here is derived from an EMBL/GenBank/DDBJ whole genome shotgun (WGS) entry which is preliminary data.</text>
</comment>
<dbReference type="RefSeq" id="WP_393010989.1">
    <property type="nucleotide sequence ID" value="NZ_JAZAQF010000028.1"/>
</dbReference>
<evidence type="ECO:0000313" key="2">
    <source>
        <dbReference type="Proteomes" id="UP001604335"/>
    </source>
</evidence>
<name>A0ABW7CAK0_9CYAN</name>
<dbReference type="Proteomes" id="UP001604335">
    <property type="component" value="Unassembled WGS sequence"/>
</dbReference>
<gene>
    <name evidence="1" type="ORF">VPK24_04890</name>
</gene>